<dbReference type="InterPro" id="IPR046863">
    <property type="entry name" value="MbnP-like_dom"/>
</dbReference>
<gene>
    <name evidence="2" type="ORF">HDE68_002524</name>
</gene>
<proteinExistence type="predicted"/>
<dbReference type="PROSITE" id="PS51257">
    <property type="entry name" value="PROKAR_LIPOPROTEIN"/>
    <property type="match status" value="1"/>
</dbReference>
<organism evidence="2 3">
    <name type="scientific">Pedobacter cryoconitis</name>
    <dbReference type="NCBI Taxonomy" id="188932"/>
    <lineage>
        <taxon>Bacteria</taxon>
        <taxon>Pseudomonadati</taxon>
        <taxon>Bacteroidota</taxon>
        <taxon>Sphingobacteriia</taxon>
        <taxon>Sphingobacteriales</taxon>
        <taxon>Sphingobacteriaceae</taxon>
        <taxon>Pedobacter</taxon>
    </lineage>
</organism>
<dbReference type="EMBL" id="JACHCE010000003">
    <property type="protein sequence ID" value="MBB5636623.1"/>
    <property type="molecule type" value="Genomic_DNA"/>
</dbReference>
<accession>A0A7W9DZ35</accession>
<evidence type="ECO:0000259" key="1">
    <source>
        <dbReference type="Pfam" id="PF20243"/>
    </source>
</evidence>
<feature type="domain" description="Copper-binding protein MbnP-like" evidence="1">
    <location>
        <begin position="33"/>
        <end position="238"/>
    </location>
</feature>
<evidence type="ECO:0000313" key="3">
    <source>
        <dbReference type="Proteomes" id="UP000537204"/>
    </source>
</evidence>
<comment type="caution">
    <text evidence="2">The sequence shown here is derived from an EMBL/GenBank/DDBJ whole genome shotgun (WGS) entry which is preliminary data.</text>
</comment>
<name>A0A7W9DZ35_9SPHI</name>
<dbReference type="AlphaFoldDB" id="A0A7W9DZ35"/>
<dbReference type="Pfam" id="PF20243">
    <property type="entry name" value="MbnP"/>
    <property type="match status" value="1"/>
</dbReference>
<evidence type="ECO:0000313" key="2">
    <source>
        <dbReference type="EMBL" id="MBB5636623.1"/>
    </source>
</evidence>
<sequence length="266" mass="28731">MKTYSFILFISTILFISCRKDEVKPDPNPAAAGQLTLSFDAVLGINDFTLNKDFTVNGKTWNFTQLRYWVSNVILVNTKGEEFAVPNAYYLIEENNAAATNSDFIYPANKREDVKLSGIPAGTYKSIKFAIGVPEKYNNNLSLQAGELSQLNGMTNVSWMWSTSYIFSSLKGKVADGNTTSTAAAKELKIETGLNVNFKTIVLNLPSALNIGGTSSSAIVLNTDVSKITEGVDIMATPTVGASQASVMSVVAGNYAARVFTVKSVK</sequence>
<reference evidence="2 3" key="1">
    <citation type="submission" date="2020-08" db="EMBL/GenBank/DDBJ databases">
        <title>Genomic Encyclopedia of Type Strains, Phase IV (KMG-V): Genome sequencing to study the core and pangenomes of soil and plant-associated prokaryotes.</title>
        <authorList>
            <person name="Whitman W."/>
        </authorList>
    </citation>
    <scope>NUCLEOTIDE SEQUENCE [LARGE SCALE GENOMIC DNA]</scope>
    <source>
        <strain evidence="2 3">S3M1</strain>
    </source>
</reference>
<protein>
    <recommendedName>
        <fullName evidence="1">Copper-binding protein MbnP-like domain-containing protein</fullName>
    </recommendedName>
</protein>
<dbReference type="Proteomes" id="UP000537204">
    <property type="component" value="Unassembled WGS sequence"/>
</dbReference>
<dbReference type="RefSeq" id="WP_183882338.1">
    <property type="nucleotide sequence ID" value="NZ_JACHCE010000003.1"/>
</dbReference>